<proteinExistence type="predicted"/>
<evidence type="ECO:0000313" key="1">
    <source>
        <dbReference type="EMBL" id="KAI3814890.1"/>
    </source>
</evidence>
<name>A0ACB9J3N7_9ASTR</name>
<evidence type="ECO:0000313" key="2">
    <source>
        <dbReference type="Proteomes" id="UP001056120"/>
    </source>
</evidence>
<comment type="caution">
    <text evidence="1">The sequence shown here is derived from an EMBL/GenBank/DDBJ whole genome shotgun (WGS) entry which is preliminary data.</text>
</comment>
<dbReference type="EMBL" id="CM042022">
    <property type="protein sequence ID" value="KAI3814890.1"/>
    <property type="molecule type" value="Genomic_DNA"/>
</dbReference>
<reference evidence="1 2" key="2">
    <citation type="journal article" date="2022" name="Mol. Ecol. Resour.">
        <title>The genomes of chicory, endive, great burdock and yacon provide insights into Asteraceae paleo-polyploidization history and plant inulin production.</title>
        <authorList>
            <person name="Fan W."/>
            <person name="Wang S."/>
            <person name="Wang H."/>
            <person name="Wang A."/>
            <person name="Jiang F."/>
            <person name="Liu H."/>
            <person name="Zhao H."/>
            <person name="Xu D."/>
            <person name="Zhang Y."/>
        </authorList>
    </citation>
    <scope>NUCLEOTIDE SEQUENCE [LARGE SCALE GENOMIC DNA]</scope>
    <source>
        <strain evidence="2">cv. Yunnan</strain>
        <tissue evidence="1">Leaves</tissue>
    </source>
</reference>
<dbReference type="Proteomes" id="UP001056120">
    <property type="component" value="Linkage Group LG05"/>
</dbReference>
<keyword evidence="2" id="KW-1185">Reference proteome</keyword>
<reference evidence="2" key="1">
    <citation type="journal article" date="2022" name="Mol. Ecol. Resour.">
        <title>The genomes of chicory, endive, great burdock and yacon provide insights into Asteraceae palaeo-polyploidization history and plant inulin production.</title>
        <authorList>
            <person name="Fan W."/>
            <person name="Wang S."/>
            <person name="Wang H."/>
            <person name="Wang A."/>
            <person name="Jiang F."/>
            <person name="Liu H."/>
            <person name="Zhao H."/>
            <person name="Xu D."/>
            <person name="Zhang Y."/>
        </authorList>
    </citation>
    <scope>NUCLEOTIDE SEQUENCE [LARGE SCALE GENOMIC DNA]</scope>
    <source>
        <strain evidence="2">cv. Yunnan</strain>
    </source>
</reference>
<sequence>MSQRHRSESYRRRPFHKPTKDLPPAYLDVTNLPNLEQRKLSPTMSRVAISAAGDVDFGGLMSHLLDVPDAIGKVIFPSSRSHHESSNGESKGNIPVDILDTPKELIMYMDVPGLSKSDIQVTN</sequence>
<accession>A0ACB9J3N7</accession>
<organism evidence="1 2">
    <name type="scientific">Smallanthus sonchifolius</name>
    <dbReference type="NCBI Taxonomy" id="185202"/>
    <lineage>
        <taxon>Eukaryota</taxon>
        <taxon>Viridiplantae</taxon>
        <taxon>Streptophyta</taxon>
        <taxon>Embryophyta</taxon>
        <taxon>Tracheophyta</taxon>
        <taxon>Spermatophyta</taxon>
        <taxon>Magnoliopsida</taxon>
        <taxon>eudicotyledons</taxon>
        <taxon>Gunneridae</taxon>
        <taxon>Pentapetalae</taxon>
        <taxon>asterids</taxon>
        <taxon>campanulids</taxon>
        <taxon>Asterales</taxon>
        <taxon>Asteraceae</taxon>
        <taxon>Asteroideae</taxon>
        <taxon>Heliantheae alliance</taxon>
        <taxon>Millerieae</taxon>
        <taxon>Smallanthus</taxon>
    </lineage>
</organism>
<protein>
    <submittedName>
        <fullName evidence="1">Uncharacterized protein</fullName>
    </submittedName>
</protein>
<gene>
    <name evidence="1" type="ORF">L1987_14537</name>
</gene>